<comment type="subcellular location">
    <subcellularLocation>
        <location evidence="2">Cytoplasm</location>
    </subcellularLocation>
    <subcellularLocation>
        <location evidence="1">Nucleus</location>
    </subcellularLocation>
</comment>
<proteinExistence type="predicted"/>
<dbReference type="SUPFAM" id="SSF49417">
    <property type="entry name" value="p53-like transcription factors"/>
    <property type="match status" value="1"/>
</dbReference>
<feature type="region of interest" description="Disordered" evidence="9">
    <location>
        <begin position="619"/>
        <end position="644"/>
    </location>
</feature>
<dbReference type="GO" id="GO:0000981">
    <property type="term" value="F:DNA-binding transcription factor activity, RNA polymerase II-specific"/>
    <property type="evidence" value="ECO:0007669"/>
    <property type="project" value="TreeGrafter"/>
</dbReference>
<dbReference type="EMBL" id="GIFC01018353">
    <property type="protein sequence ID" value="MXV00437.1"/>
    <property type="molecule type" value="Transcribed_RNA"/>
</dbReference>
<dbReference type="Gene3D" id="2.60.40.340">
    <property type="entry name" value="Rel homology domain (RHD), DNA-binding domain"/>
    <property type="match status" value="1"/>
</dbReference>
<dbReference type="InterPro" id="IPR014756">
    <property type="entry name" value="Ig_E-set"/>
</dbReference>
<dbReference type="GO" id="GO:0005667">
    <property type="term" value="C:transcription regulator complex"/>
    <property type="evidence" value="ECO:0007669"/>
    <property type="project" value="TreeGrafter"/>
</dbReference>
<evidence type="ECO:0000256" key="5">
    <source>
        <dbReference type="ARBA" id="ARBA00023015"/>
    </source>
</evidence>
<dbReference type="InterPro" id="IPR002909">
    <property type="entry name" value="IPT_dom"/>
</dbReference>
<dbReference type="Pfam" id="PF00554">
    <property type="entry name" value="RHD_DNA_bind"/>
    <property type="match status" value="1"/>
</dbReference>
<feature type="compositionally biased region" description="Polar residues" evidence="9">
    <location>
        <begin position="102"/>
        <end position="114"/>
    </location>
</feature>
<evidence type="ECO:0000256" key="9">
    <source>
        <dbReference type="SAM" id="MobiDB-lite"/>
    </source>
</evidence>
<keyword evidence="7" id="KW-0804">Transcription</keyword>
<dbReference type="InterPro" id="IPR032397">
    <property type="entry name" value="RHD_dimer"/>
</dbReference>
<dbReference type="SUPFAM" id="SSF81296">
    <property type="entry name" value="E set domains"/>
    <property type="match status" value="1"/>
</dbReference>
<evidence type="ECO:0000256" key="6">
    <source>
        <dbReference type="ARBA" id="ARBA00023125"/>
    </source>
</evidence>
<keyword evidence="6" id="KW-0238">DNA-binding</keyword>
<evidence type="ECO:0000259" key="10">
    <source>
        <dbReference type="PROSITE" id="PS50254"/>
    </source>
</evidence>
<dbReference type="GO" id="GO:0005634">
    <property type="term" value="C:nucleus"/>
    <property type="evidence" value="ECO:0007669"/>
    <property type="project" value="UniProtKB-SubCell"/>
</dbReference>
<dbReference type="Gene3D" id="2.60.40.10">
    <property type="entry name" value="Immunoglobulins"/>
    <property type="match status" value="1"/>
</dbReference>
<evidence type="ECO:0000256" key="7">
    <source>
        <dbReference type="ARBA" id="ARBA00023163"/>
    </source>
</evidence>
<dbReference type="SMART" id="SM00429">
    <property type="entry name" value="IPT"/>
    <property type="match status" value="1"/>
</dbReference>
<feature type="domain" description="RHD" evidence="10">
    <location>
        <begin position="283"/>
        <end position="473"/>
    </location>
</feature>
<keyword evidence="4" id="KW-0597">Phosphoprotein</keyword>
<dbReference type="InterPro" id="IPR008366">
    <property type="entry name" value="NFAT"/>
</dbReference>
<evidence type="ECO:0000313" key="11">
    <source>
        <dbReference type="EMBL" id="MXV00437.1"/>
    </source>
</evidence>
<keyword evidence="8" id="KW-0539">Nucleus</keyword>
<dbReference type="GO" id="GO:0000978">
    <property type="term" value="F:RNA polymerase II cis-regulatory region sequence-specific DNA binding"/>
    <property type="evidence" value="ECO:0007669"/>
    <property type="project" value="TreeGrafter"/>
</dbReference>
<dbReference type="PANTHER" id="PTHR12533:SF7">
    <property type="entry name" value="NFAT NUCLEAR FACTOR, ISOFORM B"/>
    <property type="match status" value="1"/>
</dbReference>
<name>A0A6B0VF89_IXORI</name>
<dbReference type="Pfam" id="PF16179">
    <property type="entry name" value="RHD_dimer"/>
    <property type="match status" value="1"/>
</dbReference>
<evidence type="ECO:0000256" key="3">
    <source>
        <dbReference type="ARBA" id="ARBA00022490"/>
    </source>
</evidence>
<feature type="region of interest" description="Disordered" evidence="9">
    <location>
        <begin position="574"/>
        <end position="605"/>
    </location>
</feature>
<feature type="region of interest" description="Disordered" evidence="9">
    <location>
        <begin position="89"/>
        <end position="114"/>
    </location>
</feature>
<dbReference type="InterPro" id="IPR011539">
    <property type="entry name" value="RHD_DNA_bind_dom"/>
</dbReference>
<evidence type="ECO:0000256" key="4">
    <source>
        <dbReference type="ARBA" id="ARBA00022553"/>
    </source>
</evidence>
<dbReference type="InterPro" id="IPR008967">
    <property type="entry name" value="p53-like_TF_DNA-bd_sf"/>
</dbReference>
<dbReference type="PRINTS" id="PR01789">
    <property type="entry name" value="NUCFACTORATC"/>
</dbReference>
<feature type="region of interest" description="Disordered" evidence="9">
    <location>
        <begin position="145"/>
        <end position="178"/>
    </location>
</feature>
<accession>A0A6B0VF89</accession>
<dbReference type="FunFam" id="2.60.40.340:FF:000002">
    <property type="entry name" value="Nuclear factor of activated T-cells 5, tonicity-responsive"/>
    <property type="match status" value="1"/>
</dbReference>
<reference evidence="11" key="1">
    <citation type="submission" date="2019-12" db="EMBL/GenBank/DDBJ databases">
        <title>An insight into the sialome of adult female Ixodes ricinus ticks feeding for 6 days.</title>
        <authorList>
            <person name="Perner J."/>
            <person name="Ribeiro J.M.C."/>
        </authorList>
    </citation>
    <scope>NUCLEOTIDE SEQUENCE</scope>
    <source>
        <strain evidence="11">Semi-engorged</strain>
        <tissue evidence="11">Salivary glands</tissue>
    </source>
</reference>
<dbReference type="PANTHER" id="PTHR12533">
    <property type="entry name" value="NFAT"/>
    <property type="match status" value="1"/>
</dbReference>
<dbReference type="GO" id="GO:0005737">
    <property type="term" value="C:cytoplasm"/>
    <property type="evidence" value="ECO:0007669"/>
    <property type="project" value="UniProtKB-SubCell"/>
</dbReference>
<evidence type="ECO:0000256" key="2">
    <source>
        <dbReference type="ARBA" id="ARBA00004496"/>
    </source>
</evidence>
<protein>
    <submittedName>
        <fullName evidence="11">Putative nuclear factor of activated t-cells</fullName>
    </submittedName>
</protein>
<dbReference type="InterPro" id="IPR037059">
    <property type="entry name" value="RHD_DNA_bind_dom_sf"/>
</dbReference>
<keyword evidence="5" id="KW-0805">Transcription regulation</keyword>
<dbReference type="InterPro" id="IPR013783">
    <property type="entry name" value="Ig-like_fold"/>
</dbReference>
<dbReference type="AlphaFoldDB" id="A0A6B0VF89"/>
<evidence type="ECO:0000256" key="8">
    <source>
        <dbReference type="ARBA" id="ARBA00023242"/>
    </source>
</evidence>
<sequence>MGKITNRPQADTQSLSSAYFTKGSLLPVGVVSSAPKAEQHASLPGPPVNLERVPLYQEQLELSYPELNSLSSALADRYHRMESNMSTLDCTSDTTNLHEDSVSSTVRETNQDTSSLLQEPNSMLVRMLHMTVKEDHSWLGALSAGNPASSVSSPSSSRASLSPPPHSPRRGGTLGGASPLAVSEEATLGDTLACAEPPDAPSTSRAAAPDFHNLQTALRALIKEVTQASPQESHCSQGSSICGATRSLLSADSTTGRPSGGVFASPVSMVAKGGIARRVNQVAKRPTLYMSFPSRSRRGDVELKILSQPEEQHRARYLTEGSRGAVKDRTGMGFPTVKLVGLQEQVKLQVFIGTDQGKVQPHMFYQASRVCGKNSTPCQERRLDGTTVLEVDMLPAKDMTVSCDCVGILKERNVDVEKRLVRYGGTRNKKRSTKCRLVFRVCLPAQRARDSGGLPSEILQVASAPILCTQPPGIPEISKKSLTECSVKGDMELFIIGKNFLKDTKVVFKEPVSDNSGDCEPNYIWEKFVVPEKEYLQPTHLICRVPAYRNLEVAHMVLVHLVVTSGGRASEPHPFTYVPLSGRPRPHGRAPSGGSPQIPSPSAAPHPVARRRFFLHRPGAASGAGKTSQGFGGGRREQKEIDSGELSLSGAGRACIRGDAFYFFSNNFTLRGRCSLKLVTPHDVT</sequence>
<feature type="compositionally biased region" description="Low complexity" evidence="9">
    <location>
        <begin position="145"/>
        <end position="161"/>
    </location>
</feature>
<organism evidence="11">
    <name type="scientific">Ixodes ricinus</name>
    <name type="common">Common tick</name>
    <name type="synonym">Acarus ricinus</name>
    <dbReference type="NCBI Taxonomy" id="34613"/>
    <lineage>
        <taxon>Eukaryota</taxon>
        <taxon>Metazoa</taxon>
        <taxon>Ecdysozoa</taxon>
        <taxon>Arthropoda</taxon>
        <taxon>Chelicerata</taxon>
        <taxon>Arachnida</taxon>
        <taxon>Acari</taxon>
        <taxon>Parasitiformes</taxon>
        <taxon>Ixodida</taxon>
        <taxon>Ixodoidea</taxon>
        <taxon>Ixodidae</taxon>
        <taxon>Ixodinae</taxon>
        <taxon>Ixodes</taxon>
    </lineage>
</organism>
<dbReference type="PROSITE" id="PS50254">
    <property type="entry name" value="REL_2"/>
    <property type="match status" value="1"/>
</dbReference>
<evidence type="ECO:0000256" key="1">
    <source>
        <dbReference type="ARBA" id="ARBA00004123"/>
    </source>
</evidence>
<keyword evidence="3" id="KW-0963">Cytoplasm</keyword>